<keyword evidence="2" id="KW-1185">Reference proteome</keyword>
<reference evidence="1 2" key="1">
    <citation type="journal article" date="2021" name="ISME J.">
        <title>Genomic evolution of the class Acidithiobacillia: deep-branching Proteobacteria living in extreme acidic conditions.</title>
        <authorList>
            <person name="Moya-Beltran A."/>
            <person name="Beard S."/>
            <person name="Rojas-Villalobos C."/>
            <person name="Issotta F."/>
            <person name="Gallardo Y."/>
            <person name="Ulloa R."/>
            <person name="Giaveno A."/>
            <person name="Degli Esposti M."/>
            <person name="Johnson D.B."/>
            <person name="Quatrini R."/>
        </authorList>
    </citation>
    <scope>NUCLEOTIDE SEQUENCE [LARGE SCALE GENOMIC DNA]</scope>
    <source>
        <strain evidence="1 2">RW2</strain>
    </source>
</reference>
<protein>
    <submittedName>
        <fullName evidence="1">Type I-E CRISPR-associated protein Cas6/Cse3/CasE</fullName>
    </submittedName>
</protein>
<evidence type="ECO:0000313" key="2">
    <source>
        <dbReference type="Proteomes" id="UP000755654"/>
    </source>
</evidence>
<organism evidence="1 2">
    <name type="scientific">Acidithiobacillus sulfurivorans</name>
    <dbReference type="NCBI Taxonomy" id="1958756"/>
    <lineage>
        <taxon>Bacteria</taxon>
        <taxon>Pseudomonadati</taxon>
        <taxon>Pseudomonadota</taxon>
        <taxon>Acidithiobacillia</taxon>
        <taxon>Acidithiobacillales</taxon>
        <taxon>Acidithiobacillaceae</taxon>
        <taxon>Acidithiobacillus</taxon>
    </lineage>
</organism>
<dbReference type="Pfam" id="PF08798">
    <property type="entry name" value="CRISPR_assoc"/>
    <property type="match status" value="1"/>
</dbReference>
<dbReference type="Gene3D" id="3.30.70.1210">
    <property type="entry name" value="Crispr-associated protein, domain 2"/>
    <property type="match status" value="1"/>
</dbReference>
<sequence>MITSEYCETGISFAAKDVPDLYAIHQRVMVVTDGDKAISYAPVGLDREGFMVVKLRALPGVEMPDGIAVERKPVKNGMSFTIQAGVRLVKRSDCGERMPTEDEALEKWTRAVTAGGFQVEHTRMVESAMSFYHRRLDSHTRLPFWLVTSALTVVDAEKAAETMVRGVGRSRGLGFGMLMVTG</sequence>
<accession>A0ABS5ZXG8</accession>
<dbReference type="SUPFAM" id="SSF117987">
    <property type="entry name" value="CRISPR-associated protein"/>
    <property type="match status" value="1"/>
</dbReference>
<name>A0ABS5ZXG8_9PROT</name>
<dbReference type="Proteomes" id="UP000755654">
    <property type="component" value="Unassembled WGS sequence"/>
</dbReference>
<dbReference type="RefSeq" id="WP_215880485.1">
    <property type="nucleotide sequence ID" value="NZ_JAAOMP010000068.1"/>
</dbReference>
<comment type="caution">
    <text evidence="1">The sequence shown here is derived from an EMBL/GenBank/DDBJ whole genome shotgun (WGS) entry which is preliminary data.</text>
</comment>
<dbReference type="EMBL" id="JAAOMP010000068">
    <property type="protein sequence ID" value="MBU2759711.1"/>
    <property type="molecule type" value="Genomic_DNA"/>
</dbReference>
<dbReference type="InterPro" id="IPR010179">
    <property type="entry name" value="CRISPR-assoc_prot_Cse3"/>
</dbReference>
<proteinExistence type="predicted"/>
<gene>
    <name evidence="1" type="ORF">HAP95_06025</name>
</gene>
<evidence type="ECO:0000313" key="1">
    <source>
        <dbReference type="EMBL" id="MBU2759711.1"/>
    </source>
</evidence>